<evidence type="ECO:0000313" key="3">
    <source>
        <dbReference type="Proteomes" id="UP001177744"/>
    </source>
</evidence>
<reference evidence="2" key="1">
    <citation type="submission" date="2023-06" db="EMBL/GenBank/DDBJ databases">
        <title>Reference genome for the Northern bat (Eptesicus nilssonii), a most northern bat species.</title>
        <authorList>
            <person name="Laine V.N."/>
            <person name="Pulliainen A.T."/>
            <person name="Lilley T.M."/>
        </authorList>
    </citation>
    <scope>NUCLEOTIDE SEQUENCE</scope>
    <source>
        <strain evidence="2">BLF_Eptnil</strain>
        <tissue evidence="2">Kidney</tissue>
    </source>
</reference>
<gene>
    <name evidence="2" type="ORF">QTO34_017030</name>
</gene>
<sequence>MVSSFTESRCAESAAAATAAAVAPTSSWPRLRCWLRGAAVRPGETRAGVAALTKDISLGSHRTNCLFSLDIKEDCGPQKEHGNTFMSGHARMPLPPSWT</sequence>
<name>A0AA40I146_CNENI</name>
<evidence type="ECO:0000313" key="2">
    <source>
        <dbReference type="EMBL" id="KAK1340640.1"/>
    </source>
</evidence>
<keyword evidence="3" id="KW-1185">Reference proteome</keyword>
<feature type="region of interest" description="Disordered" evidence="1">
    <location>
        <begin position="80"/>
        <end position="99"/>
    </location>
</feature>
<organism evidence="2 3">
    <name type="scientific">Cnephaeus nilssonii</name>
    <name type="common">Northern bat</name>
    <name type="synonym">Eptesicus nilssonii</name>
    <dbReference type="NCBI Taxonomy" id="3371016"/>
    <lineage>
        <taxon>Eukaryota</taxon>
        <taxon>Metazoa</taxon>
        <taxon>Chordata</taxon>
        <taxon>Craniata</taxon>
        <taxon>Vertebrata</taxon>
        <taxon>Euteleostomi</taxon>
        <taxon>Mammalia</taxon>
        <taxon>Eutheria</taxon>
        <taxon>Laurasiatheria</taxon>
        <taxon>Chiroptera</taxon>
        <taxon>Yangochiroptera</taxon>
        <taxon>Vespertilionidae</taxon>
        <taxon>Cnephaeus</taxon>
    </lineage>
</organism>
<accession>A0AA40I146</accession>
<evidence type="ECO:0000256" key="1">
    <source>
        <dbReference type="SAM" id="MobiDB-lite"/>
    </source>
</evidence>
<dbReference type="EMBL" id="JAULJE010000007">
    <property type="protein sequence ID" value="KAK1340640.1"/>
    <property type="molecule type" value="Genomic_DNA"/>
</dbReference>
<proteinExistence type="predicted"/>
<dbReference type="AlphaFoldDB" id="A0AA40I146"/>
<dbReference type="Proteomes" id="UP001177744">
    <property type="component" value="Unassembled WGS sequence"/>
</dbReference>
<protein>
    <submittedName>
        <fullName evidence="2">Uncharacterized protein</fullName>
    </submittedName>
</protein>
<comment type="caution">
    <text evidence="2">The sequence shown here is derived from an EMBL/GenBank/DDBJ whole genome shotgun (WGS) entry which is preliminary data.</text>
</comment>